<gene>
    <name evidence="4" type="primary">AVEN</name>
    <name evidence="2" type="synonym">aven</name>
    <name evidence="2" type="ORF">G4P62_004441</name>
</gene>
<dbReference type="PANTHER" id="PTHR16524:SF2">
    <property type="entry name" value="CELL DEATH REGULATOR AVEN"/>
    <property type="match status" value="1"/>
</dbReference>
<dbReference type="InterPro" id="IPR026187">
    <property type="entry name" value="Aven"/>
</dbReference>
<name>A0A1A8ACK5_NOTFU</name>
<dbReference type="EMBL" id="HADY01014324">
    <property type="protein sequence ID" value="SBP52809.1"/>
    <property type="molecule type" value="Transcribed_RNA"/>
</dbReference>
<dbReference type="Proteomes" id="UP000822369">
    <property type="component" value="Chromosome 1"/>
</dbReference>
<dbReference type="OMA" id="SSAXNSA"/>
<feature type="compositionally biased region" description="Basic residues" evidence="1">
    <location>
        <begin position="26"/>
        <end position="46"/>
    </location>
</feature>
<dbReference type="EMBL" id="JAAVVJ010000001">
    <property type="protein sequence ID" value="KAF7230925.1"/>
    <property type="molecule type" value="Genomic_DNA"/>
</dbReference>
<dbReference type="GeneID" id="107377815"/>
<evidence type="ECO:0000313" key="4">
    <source>
        <dbReference type="EMBL" id="SBP52809.1"/>
    </source>
</evidence>
<organism evidence="4">
    <name type="scientific">Nothobranchius furzeri</name>
    <name type="common">Turquoise killifish</name>
    <dbReference type="NCBI Taxonomy" id="105023"/>
    <lineage>
        <taxon>Eukaryota</taxon>
        <taxon>Metazoa</taxon>
        <taxon>Chordata</taxon>
        <taxon>Craniata</taxon>
        <taxon>Vertebrata</taxon>
        <taxon>Euteleostomi</taxon>
        <taxon>Actinopterygii</taxon>
        <taxon>Neopterygii</taxon>
        <taxon>Teleostei</taxon>
        <taxon>Neoteleostei</taxon>
        <taxon>Acanthomorphata</taxon>
        <taxon>Ovalentaria</taxon>
        <taxon>Atherinomorphae</taxon>
        <taxon>Cyprinodontiformes</taxon>
        <taxon>Nothobranchiidae</taxon>
        <taxon>Nothobranchius</taxon>
    </lineage>
</organism>
<sequence length="307" mass="34122">MEGRVVQGRGSWRKGGRGGNDTEHRSRGRGGHHRGRGKRDHHRGRGRGGGSRADFPNRNRDEGENSDGEDEGTAVFSRRKLESNWDRYEEAERAEEENDMPTRRGTDFHELLESAGDSFTQFRFSEEKNWEMDSSTASQMSVVILDLPALAESLKQVPLHHRLDLEAELVQASVPADLPAFSLAPQQEVLKSSSFTPPSNAFRGLSTTEKPSEKLSLVSSVADDDDDEELDQLLCLQKPVPDVGGHQCVCGPGQEEGFEDVREMQTPVIHVNTEDVKDKVVTPTKPAAAKEEMTEEALEDWLDSMIS</sequence>
<reference evidence="2" key="3">
    <citation type="submission" date="2020-03" db="EMBL/GenBank/DDBJ databases">
        <title>Intra-Species Differences in Population Size shape Life History and Genome Evolution.</title>
        <authorList>
            <person name="Willemsen D."/>
            <person name="Cui R."/>
            <person name="Valenzano D.R."/>
        </authorList>
    </citation>
    <scope>NUCLEOTIDE SEQUENCE</scope>
    <source>
        <strain evidence="2">GRZ</strain>
        <tissue evidence="2">Whole</tissue>
    </source>
</reference>
<dbReference type="PANTHER" id="PTHR16524">
    <property type="entry name" value="CELL DEATH REGULATOR AVEN"/>
    <property type="match status" value="1"/>
</dbReference>
<proteinExistence type="predicted"/>
<feature type="region of interest" description="Disordered" evidence="1">
    <location>
        <begin position="1"/>
        <end position="103"/>
    </location>
</feature>
<dbReference type="EMBL" id="JAAVVJ010000001">
    <property type="protein sequence ID" value="KAF7230924.1"/>
    <property type="molecule type" value="Genomic_DNA"/>
</dbReference>
<dbReference type="AlphaFoldDB" id="A0A1A8ACK5"/>
<evidence type="ECO:0000256" key="1">
    <source>
        <dbReference type="SAM" id="MobiDB-lite"/>
    </source>
</evidence>
<reference evidence="4" key="1">
    <citation type="submission" date="2016-05" db="EMBL/GenBank/DDBJ databases">
        <authorList>
            <person name="Lavstsen T."/>
            <person name="Jespersen J.S."/>
        </authorList>
    </citation>
    <scope>NUCLEOTIDE SEQUENCE</scope>
    <source>
        <tissue evidence="4">Brain</tissue>
    </source>
</reference>
<dbReference type="RefSeq" id="XP_015803169.3">
    <property type="nucleotide sequence ID" value="XM_015947683.3"/>
</dbReference>
<dbReference type="CTD" id="57099"/>
<accession>A0A1A8ACK5</accession>
<protein>
    <submittedName>
        <fullName evidence="4">Apoptosis, caspase activation inhibitor</fullName>
    </submittedName>
    <submittedName>
        <fullName evidence="3">Transcript variant X1</fullName>
    </submittedName>
    <submittedName>
        <fullName evidence="2">Transcript variant X2</fullName>
    </submittedName>
</protein>
<dbReference type="KEGG" id="nfu:107377815"/>
<evidence type="ECO:0000313" key="3">
    <source>
        <dbReference type="EMBL" id="KAF7230925.1"/>
    </source>
</evidence>
<dbReference type="OrthoDB" id="6338233at2759"/>
<evidence type="ECO:0000313" key="2">
    <source>
        <dbReference type="EMBL" id="KAF7230924.1"/>
    </source>
</evidence>
<dbReference type="GO" id="GO:0010972">
    <property type="term" value="P:negative regulation of G2/M transition of mitotic cell cycle"/>
    <property type="evidence" value="ECO:0007669"/>
    <property type="project" value="TreeGrafter"/>
</dbReference>
<reference evidence="4" key="2">
    <citation type="submission" date="2016-06" db="EMBL/GenBank/DDBJ databases">
        <title>The genome of a short-lived fish provides insights into sex chromosome evolution and the genetic control of aging.</title>
        <authorList>
            <person name="Reichwald K."/>
            <person name="Felder M."/>
            <person name="Petzold A."/>
            <person name="Koch P."/>
            <person name="Groth M."/>
            <person name="Platzer M."/>
        </authorList>
    </citation>
    <scope>NUCLEOTIDE SEQUENCE</scope>
    <source>
        <tissue evidence="4">Brain</tissue>
    </source>
</reference>
<feature type="compositionally biased region" description="Basic and acidic residues" evidence="1">
    <location>
        <begin position="79"/>
        <end position="91"/>
    </location>
</feature>